<keyword evidence="4" id="KW-0004">4Fe-4S</keyword>
<feature type="domain" description="Molybdopterin oxidoreductase" evidence="11">
    <location>
        <begin position="122"/>
        <end position="496"/>
    </location>
</feature>
<dbReference type="InterPro" id="IPR009010">
    <property type="entry name" value="Asp_de-COase-like_dom_sf"/>
</dbReference>
<name>A0A2S2C276_9NOCA</name>
<evidence type="ECO:0000313" key="14">
    <source>
        <dbReference type="Proteomes" id="UP000245711"/>
    </source>
</evidence>
<evidence type="ECO:0000256" key="9">
    <source>
        <dbReference type="ARBA" id="ARBA00023014"/>
    </source>
</evidence>
<keyword evidence="5" id="KW-0500">Molybdenum</keyword>
<dbReference type="InterPro" id="IPR010046">
    <property type="entry name" value="Mopterin_OxRdtse_a_bac"/>
</dbReference>
<dbReference type="InterPro" id="IPR006656">
    <property type="entry name" value="Mopterin_OxRdtase"/>
</dbReference>
<comment type="similarity">
    <text evidence="3">Belongs to the prokaryotic molybdopterin-containing oxidoreductase family.</text>
</comment>
<evidence type="ECO:0000313" key="13">
    <source>
        <dbReference type="EMBL" id="AWK74996.1"/>
    </source>
</evidence>
<dbReference type="SUPFAM" id="SSF50692">
    <property type="entry name" value="ADC-like"/>
    <property type="match status" value="1"/>
</dbReference>
<keyword evidence="9" id="KW-0411">Iron-sulfur</keyword>
<feature type="domain" description="Molybdopterin dinucleotide-binding" evidence="12">
    <location>
        <begin position="644"/>
        <end position="730"/>
    </location>
</feature>
<keyword evidence="8" id="KW-0408">Iron</keyword>
<dbReference type="RefSeq" id="WP_109334437.1">
    <property type="nucleotide sequence ID" value="NZ_CP021354.1"/>
</dbReference>
<dbReference type="CDD" id="cd02787">
    <property type="entry name" value="MopB_CT_ydeP"/>
    <property type="match status" value="1"/>
</dbReference>
<evidence type="ECO:0000259" key="11">
    <source>
        <dbReference type="Pfam" id="PF00384"/>
    </source>
</evidence>
<evidence type="ECO:0000256" key="8">
    <source>
        <dbReference type="ARBA" id="ARBA00023004"/>
    </source>
</evidence>
<evidence type="ECO:0000256" key="5">
    <source>
        <dbReference type="ARBA" id="ARBA00022505"/>
    </source>
</evidence>
<protein>
    <recommendedName>
        <fullName evidence="15">Formate dehydrogenase</fullName>
    </recommendedName>
</protein>
<feature type="compositionally biased region" description="Basic and acidic residues" evidence="10">
    <location>
        <begin position="1"/>
        <end position="24"/>
    </location>
</feature>
<dbReference type="KEGG" id="roz:CBI38_29010"/>
<keyword evidence="7" id="KW-0560">Oxidoreductase</keyword>
<feature type="region of interest" description="Disordered" evidence="10">
    <location>
        <begin position="1"/>
        <end position="26"/>
    </location>
</feature>
<dbReference type="Pfam" id="PF01568">
    <property type="entry name" value="Molydop_binding"/>
    <property type="match status" value="1"/>
</dbReference>
<dbReference type="Pfam" id="PF00384">
    <property type="entry name" value="Molybdopterin"/>
    <property type="match status" value="1"/>
</dbReference>
<comment type="cofactor">
    <cofactor evidence="2">
        <name>[4Fe-4S] cluster</name>
        <dbReference type="ChEBI" id="CHEBI:49883"/>
    </cofactor>
</comment>
<dbReference type="EMBL" id="CP021354">
    <property type="protein sequence ID" value="AWK74996.1"/>
    <property type="molecule type" value="Genomic_DNA"/>
</dbReference>
<dbReference type="OrthoDB" id="5287431at2"/>
<dbReference type="InterPro" id="IPR050123">
    <property type="entry name" value="Prok_molybdopt-oxidoreductase"/>
</dbReference>
<dbReference type="GO" id="GO:0016020">
    <property type="term" value="C:membrane"/>
    <property type="evidence" value="ECO:0007669"/>
    <property type="project" value="TreeGrafter"/>
</dbReference>
<evidence type="ECO:0000256" key="2">
    <source>
        <dbReference type="ARBA" id="ARBA00001966"/>
    </source>
</evidence>
<gene>
    <name evidence="13" type="ORF">CBI38_29010</name>
</gene>
<feature type="compositionally biased region" description="Basic and acidic residues" evidence="10">
    <location>
        <begin position="777"/>
        <end position="789"/>
    </location>
</feature>
<feature type="region of interest" description="Disordered" evidence="10">
    <location>
        <begin position="759"/>
        <end position="789"/>
    </location>
</feature>
<evidence type="ECO:0000259" key="12">
    <source>
        <dbReference type="Pfam" id="PF01568"/>
    </source>
</evidence>
<dbReference type="Gene3D" id="3.40.228.10">
    <property type="entry name" value="Dimethylsulfoxide Reductase, domain 2"/>
    <property type="match status" value="1"/>
</dbReference>
<evidence type="ECO:0008006" key="15">
    <source>
        <dbReference type="Google" id="ProtNLM"/>
    </source>
</evidence>
<evidence type="ECO:0000256" key="6">
    <source>
        <dbReference type="ARBA" id="ARBA00022723"/>
    </source>
</evidence>
<dbReference type="CDD" id="cd02767">
    <property type="entry name" value="MopB_ydeP"/>
    <property type="match status" value="1"/>
</dbReference>
<dbReference type="AlphaFoldDB" id="A0A2S2C276"/>
<accession>A0A2S2C276</accession>
<proteinExistence type="inferred from homology"/>
<dbReference type="InterPro" id="IPR006657">
    <property type="entry name" value="MoPterin_dinucl-bd_dom"/>
</dbReference>
<evidence type="ECO:0000256" key="1">
    <source>
        <dbReference type="ARBA" id="ARBA00001942"/>
    </source>
</evidence>
<dbReference type="PANTHER" id="PTHR43105:SF4">
    <property type="entry name" value="PROTEIN YDEP"/>
    <property type="match status" value="1"/>
</dbReference>
<dbReference type="GO" id="GO:0030151">
    <property type="term" value="F:molybdenum ion binding"/>
    <property type="evidence" value="ECO:0007669"/>
    <property type="project" value="InterPro"/>
</dbReference>
<evidence type="ECO:0000256" key="7">
    <source>
        <dbReference type="ARBA" id="ARBA00023002"/>
    </source>
</evidence>
<dbReference type="PIRSF" id="PIRSF000144">
    <property type="entry name" value="CbbBc"/>
    <property type="match status" value="1"/>
</dbReference>
<sequence>MRHHDEGRDHDEADLEIRPQEDHAAGPTAVAVSMKRSLEHMGMRRTAETLLRLNQAEGFDCMSCAWPDPDPGHRHKAEFCENGAKAVAEEATRSRATPEFFARHSIADLDSHSEHWLGQQGRITHPMVKRPGATHYEPIDWDDAFALIGGQLKALDSPDEAIFYTSGRASNEAAFAYQLFVRAFGTNNLPDCSNMCHESTSIALQESIGIGKASVVMEDVYDAKLIVLQGQNPGTNHPRMLSALEKAKQNGATILSINPLCEAGLVNFKNPQTPRGMVGSGTDLSDMHLPIALNGDLALLQAFGSLLVEWDALDHAFIDQYTIGFESWKQHVAAVDWDVVTETTGLSREQITDAATLLRDSDATVFCWAMGLTQHRNSVAIIKEIANLALAQGNIGKRGAGLFPVRGHSNVQGDRTMGIWERPPGHFLDALQKEFRFDPPRANGYDTVDSIRAMRDGKAHFFLGLGGNFVQAAPDTEVTAAALRETRMTVHISTKINRSHLVCGETALILPTKGRTEKDVQASGPQFVSVEDSTCAVHASRGPLDPASPHLESEVGIVTRIAEATIGDRYGIDWKGMRDDYANIRLHISRVVPGCEGYEVNVRRPGGFILPHPPRDSRTFETRSGRAEFAVSPIEVLQVPPGHLILQTLRSHDQFNTTIYGYSDRYRGIEGGRRVIFMHRDDIAALGFDNGDMVDLFTRWDADERVRCAQNFRIVDYDTPRGSAAAYYPETNPLVPLDSTALGSNCPTSKSVVISLARAKGRDGNQTGDQDEVGADWTHKADPEPHHLS</sequence>
<keyword evidence="14" id="KW-1185">Reference proteome</keyword>
<reference evidence="13 14" key="1">
    <citation type="submission" date="2017-05" db="EMBL/GenBank/DDBJ databases">
        <title>Isolation of Rhodococcus sp. S2-17 biodegrading of BP-3.</title>
        <authorList>
            <person name="Lee Y."/>
            <person name="Kim K.H."/>
            <person name="Chun B.H."/>
            <person name="Jung H.S."/>
            <person name="Jeon C.O."/>
        </authorList>
    </citation>
    <scope>NUCLEOTIDE SEQUENCE [LARGE SCALE GENOMIC DNA]</scope>
    <source>
        <strain evidence="13 14">S2-17</strain>
    </source>
</reference>
<comment type="cofactor">
    <cofactor evidence="1">
        <name>Mo-bis(molybdopterin guanine dinucleotide)</name>
        <dbReference type="ChEBI" id="CHEBI:60539"/>
    </cofactor>
</comment>
<evidence type="ECO:0000256" key="4">
    <source>
        <dbReference type="ARBA" id="ARBA00022485"/>
    </source>
</evidence>
<dbReference type="SUPFAM" id="SSF53706">
    <property type="entry name" value="Formate dehydrogenase/DMSO reductase, domains 1-3"/>
    <property type="match status" value="1"/>
</dbReference>
<evidence type="ECO:0000256" key="3">
    <source>
        <dbReference type="ARBA" id="ARBA00010312"/>
    </source>
</evidence>
<dbReference type="PANTHER" id="PTHR43105">
    <property type="entry name" value="RESPIRATORY NITRATE REDUCTASE"/>
    <property type="match status" value="1"/>
</dbReference>
<keyword evidence="6" id="KW-0479">Metal-binding</keyword>
<dbReference type="Gene3D" id="3.40.50.740">
    <property type="match status" value="1"/>
</dbReference>
<dbReference type="InterPro" id="IPR041953">
    <property type="entry name" value="YdeP_MopB"/>
</dbReference>
<dbReference type="GO" id="GO:0008863">
    <property type="term" value="F:formate dehydrogenase (NAD+) activity"/>
    <property type="evidence" value="ECO:0007669"/>
    <property type="project" value="InterPro"/>
</dbReference>
<dbReference type="NCBIfam" id="TIGR01701">
    <property type="entry name" value="Fdhalpha-like"/>
    <property type="match status" value="1"/>
</dbReference>
<dbReference type="Proteomes" id="UP000245711">
    <property type="component" value="Chromosome"/>
</dbReference>
<dbReference type="GO" id="GO:0051539">
    <property type="term" value="F:4 iron, 4 sulfur cluster binding"/>
    <property type="evidence" value="ECO:0007669"/>
    <property type="project" value="UniProtKB-KW"/>
</dbReference>
<dbReference type="InterPro" id="IPR037951">
    <property type="entry name" value="MopB_CT_YdeP"/>
</dbReference>
<evidence type="ECO:0000256" key="10">
    <source>
        <dbReference type="SAM" id="MobiDB-lite"/>
    </source>
</evidence>
<organism evidence="13 14">
    <name type="scientific">Rhodococcus oxybenzonivorans</name>
    <dbReference type="NCBI Taxonomy" id="1990687"/>
    <lineage>
        <taxon>Bacteria</taxon>
        <taxon>Bacillati</taxon>
        <taxon>Actinomycetota</taxon>
        <taxon>Actinomycetes</taxon>
        <taxon>Mycobacteriales</taxon>
        <taxon>Nocardiaceae</taxon>
        <taxon>Rhodococcus</taxon>
    </lineage>
</organism>
<dbReference type="GO" id="GO:0043546">
    <property type="term" value="F:molybdopterin cofactor binding"/>
    <property type="evidence" value="ECO:0007669"/>
    <property type="project" value="InterPro"/>
</dbReference>